<sequence length="189" mass="21424">MGILSRIVRTITHFFFDTVETLVVALSIFVVVYLFVAQPHEVKGSSMEPSFYSNEYILTDKLSYKFRSPERGDVIVFKSPTNPDLDYIKRVIGLPGDKVKVEKGYVYVNGLELQEPYLKDQTFLSPSNMLKEGVEITVPEGFYFAMGDNRPNSSDSREFGPISGKSIVGRAIFRYWPISELGLVSHVTY</sequence>
<evidence type="ECO:0000256" key="2">
    <source>
        <dbReference type="ARBA" id="ARBA00009370"/>
    </source>
</evidence>
<evidence type="ECO:0000256" key="1">
    <source>
        <dbReference type="ARBA" id="ARBA00000677"/>
    </source>
</evidence>
<feature type="transmembrane region" description="Helical" evidence="6">
    <location>
        <begin position="12"/>
        <end position="36"/>
    </location>
</feature>
<gene>
    <name evidence="8" type="ORF">A3D77_04695</name>
</gene>
<dbReference type="Proteomes" id="UP000176923">
    <property type="component" value="Unassembled WGS sequence"/>
</dbReference>
<evidence type="ECO:0000259" key="7">
    <source>
        <dbReference type="Pfam" id="PF10502"/>
    </source>
</evidence>
<proteinExistence type="inferred from homology"/>
<dbReference type="PANTHER" id="PTHR43390:SF1">
    <property type="entry name" value="CHLOROPLAST PROCESSING PEPTIDASE"/>
    <property type="match status" value="1"/>
</dbReference>
<dbReference type="PANTHER" id="PTHR43390">
    <property type="entry name" value="SIGNAL PEPTIDASE I"/>
    <property type="match status" value="1"/>
</dbReference>
<dbReference type="PRINTS" id="PR00727">
    <property type="entry name" value="LEADERPTASE"/>
</dbReference>
<keyword evidence="6" id="KW-0645">Protease</keyword>
<evidence type="ECO:0000256" key="5">
    <source>
        <dbReference type="PIRSR" id="PIRSR600223-1"/>
    </source>
</evidence>
<dbReference type="AlphaFoldDB" id="A0A1F5ZJN5"/>
<evidence type="ECO:0000256" key="4">
    <source>
        <dbReference type="ARBA" id="ARBA00022801"/>
    </source>
</evidence>
<evidence type="ECO:0000313" key="8">
    <source>
        <dbReference type="EMBL" id="OGG12611.1"/>
    </source>
</evidence>
<dbReference type="NCBIfam" id="TIGR02227">
    <property type="entry name" value="sigpep_I_bact"/>
    <property type="match status" value="1"/>
</dbReference>
<reference evidence="8 9" key="1">
    <citation type="journal article" date="2016" name="Nat. Commun.">
        <title>Thousands of microbial genomes shed light on interconnected biogeochemical processes in an aquifer system.</title>
        <authorList>
            <person name="Anantharaman K."/>
            <person name="Brown C.T."/>
            <person name="Hug L.A."/>
            <person name="Sharon I."/>
            <person name="Castelle C.J."/>
            <person name="Probst A.J."/>
            <person name="Thomas B.C."/>
            <person name="Singh A."/>
            <person name="Wilkins M.J."/>
            <person name="Karaoz U."/>
            <person name="Brodie E.L."/>
            <person name="Williams K.H."/>
            <person name="Hubbard S.S."/>
            <person name="Banfield J.F."/>
        </authorList>
    </citation>
    <scope>NUCLEOTIDE SEQUENCE [LARGE SCALE GENOMIC DNA]</scope>
</reference>
<dbReference type="InterPro" id="IPR036286">
    <property type="entry name" value="LexA/Signal_pep-like_sf"/>
</dbReference>
<comment type="caution">
    <text evidence="8">The sequence shown here is derived from an EMBL/GenBank/DDBJ whole genome shotgun (WGS) entry which is preliminary data.</text>
</comment>
<dbReference type="GO" id="GO:0016020">
    <property type="term" value="C:membrane"/>
    <property type="evidence" value="ECO:0007669"/>
    <property type="project" value="UniProtKB-SubCell"/>
</dbReference>
<dbReference type="GO" id="GO:0004252">
    <property type="term" value="F:serine-type endopeptidase activity"/>
    <property type="evidence" value="ECO:0007669"/>
    <property type="project" value="InterPro"/>
</dbReference>
<feature type="active site" evidence="5">
    <location>
        <position position="89"/>
    </location>
</feature>
<dbReference type="Pfam" id="PF10502">
    <property type="entry name" value="Peptidase_S26"/>
    <property type="match status" value="1"/>
</dbReference>
<name>A0A1F5ZJN5_9BACT</name>
<comment type="subcellular location">
    <subcellularLocation>
        <location evidence="6">Membrane</location>
        <topology evidence="6">Single-pass type II membrane protein</topology>
    </subcellularLocation>
</comment>
<feature type="domain" description="Peptidase S26" evidence="7">
    <location>
        <begin position="17"/>
        <end position="176"/>
    </location>
</feature>
<evidence type="ECO:0000313" key="9">
    <source>
        <dbReference type="Proteomes" id="UP000176923"/>
    </source>
</evidence>
<organism evidence="8 9">
    <name type="scientific">Candidatus Gottesmanbacteria bacterium RIFCSPHIGHO2_02_FULL_39_11</name>
    <dbReference type="NCBI Taxonomy" id="1798382"/>
    <lineage>
        <taxon>Bacteria</taxon>
        <taxon>Candidatus Gottesmaniibacteriota</taxon>
    </lineage>
</organism>
<dbReference type="GO" id="GO:0009003">
    <property type="term" value="F:signal peptidase activity"/>
    <property type="evidence" value="ECO:0007669"/>
    <property type="project" value="UniProtKB-EC"/>
</dbReference>
<evidence type="ECO:0000256" key="6">
    <source>
        <dbReference type="RuleBase" id="RU362042"/>
    </source>
</evidence>
<comment type="catalytic activity">
    <reaction evidence="1 6">
        <text>Cleavage of hydrophobic, N-terminal signal or leader sequences from secreted and periplasmic proteins.</text>
        <dbReference type="EC" id="3.4.21.89"/>
    </reaction>
</comment>
<dbReference type="InterPro" id="IPR000223">
    <property type="entry name" value="Pept_S26A_signal_pept_1"/>
</dbReference>
<keyword evidence="6" id="KW-1133">Transmembrane helix</keyword>
<protein>
    <recommendedName>
        <fullName evidence="3 6">Signal peptidase I</fullName>
        <ecNumber evidence="3 6">3.4.21.89</ecNumber>
    </recommendedName>
</protein>
<keyword evidence="6" id="KW-0472">Membrane</keyword>
<keyword evidence="6" id="KW-0812">Transmembrane</keyword>
<evidence type="ECO:0000256" key="3">
    <source>
        <dbReference type="ARBA" id="ARBA00013208"/>
    </source>
</evidence>
<dbReference type="EMBL" id="MFJL01000044">
    <property type="protein sequence ID" value="OGG12611.1"/>
    <property type="molecule type" value="Genomic_DNA"/>
</dbReference>
<dbReference type="Gene3D" id="2.10.109.10">
    <property type="entry name" value="Umud Fragment, subunit A"/>
    <property type="match status" value="1"/>
</dbReference>
<keyword evidence="4 6" id="KW-0378">Hydrolase</keyword>
<comment type="similarity">
    <text evidence="2 6">Belongs to the peptidase S26 family.</text>
</comment>
<dbReference type="PROSITE" id="PS00760">
    <property type="entry name" value="SPASE_I_2"/>
    <property type="match status" value="1"/>
</dbReference>
<dbReference type="STRING" id="1798382.A3D77_04695"/>
<accession>A0A1F5ZJN5</accession>
<dbReference type="GO" id="GO:0006465">
    <property type="term" value="P:signal peptide processing"/>
    <property type="evidence" value="ECO:0007669"/>
    <property type="project" value="InterPro"/>
</dbReference>
<dbReference type="InterPro" id="IPR019757">
    <property type="entry name" value="Pept_S26A_signal_pept_1_Lys-AS"/>
</dbReference>
<dbReference type="SUPFAM" id="SSF51306">
    <property type="entry name" value="LexA/Signal peptidase"/>
    <property type="match status" value="1"/>
</dbReference>
<dbReference type="CDD" id="cd06530">
    <property type="entry name" value="S26_SPase_I"/>
    <property type="match status" value="1"/>
</dbReference>
<feature type="active site" evidence="5">
    <location>
        <position position="46"/>
    </location>
</feature>
<dbReference type="EC" id="3.4.21.89" evidence="3 6"/>
<dbReference type="InterPro" id="IPR019533">
    <property type="entry name" value="Peptidase_S26"/>
</dbReference>